<evidence type="ECO:0000256" key="3">
    <source>
        <dbReference type="ARBA" id="ARBA00035112"/>
    </source>
</evidence>
<evidence type="ECO:0000256" key="2">
    <source>
        <dbReference type="ARBA" id="ARBA00023002"/>
    </source>
</evidence>
<evidence type="ECO:0000313" key="5">
    <source>
        <dbReference type="EMBL" id="RMY62510.1"/>
    </source>
</evidence>
<comment type="caution">
    <text evidence="5">The sequence shown here is derived from an EMBL/GenBank/DDBJ whole genome shotgun (WGS) entry which is preliminary data.</text>
</comment>
<evidence type="ECO:0000256" key="4">
    <source>
        <dbReference type="SAM" id="SignalP"/>
    </source>
</evidence>
<dbReference type="Proteomes" id="UP000269276">
    <property type="component" value="Unassembled WGS sequence"/>
</dbReference>
<evidence type="ECO:0000256" key="1">
    <source>
        <dbReference type="ARBA" id="ARBA00004685"/>
    </source>
</evidence>
<name>A0A3M7DE68_HORWE</name>
<keyword evidence="2" id="KW-0560">Oxidoreductase</keyword>
<dbReference type="GO" id="GO:0043386">
    <property type="term" value="P:mycotoxin biosynthetic process"/>
    <property type="evidence" value="ECO:0007669"/>
    <property type="project" value="InterPro"/>
</dbReference>
<gene>
    <name evidence="5" type="ORF">D0863_10941</name>
</gene>
<organism evidence="5 6">
    <name type="scientific">Hortaea werneckii</name>
    <name type="common">Black yeast</name>
    <name type="synonym">Cladosporium werneckii</name>
    <dbReference type="NCBI Taxonomy" id="91943"/>
    <lineage>
        <taxon>Eukaryota</taxon>
        <taxon>Fungi</taxon>
        <taxon>Dikarya</taxon>
        <taxon>Ascomycota</taxon>
        <taxon>Pezizomycotina</taxon>
        <taxon>Dothideomycetes</taxon>
        <taxon>Dothideomycetidae</taxon>
        <taxon>Mycosphaerellales</taxon>
        <taxon>Teratosphaeriaceae</taxon>
        <taxon>Hortaea</taxon>
    </lineage>
</organism>
<dbReference type="GO" id="GO:0016491">
    <property type="term" value="F:oxidoreductase activity"/>
    <property type="evidence" value="ECO:0007669"/>
    <property type="project" value="UniProtKB-KW"/>
</dbReference>
<dbReference type="Pfam" id="PF11807">
    <property type="entry name" value="UstYa"/>
    <property type="match status" value="1"/>
</dbReference>
<comment type="similarity">
    <text evidence="3">Belongs to the ustYa family.</text>
</comment>
<feature type="signal peptide" evidence="4">
    <location>
        <begin position="1"/>
        <end position="16"/>
    </location>
</feature>
<dbReference type="EMBL" id="QWIP01000495">
    <property type="protein sequence ID" value="RMY62510.1"/>
    <property type="molecule type" value="Genomic_DNA"/>
</dbReference>
<comment type="pathway">
    <text evidence="1">Mycotoxin biosynthesis.</text>
</comment>
<evidence type="ECO:0000313" key="6">
    <source>
        <dbReference type="Proteomes" id="UP000269276"/>
    </source>
</evidence>
<evidence type="ECO:0008006" key="7">
    <source>
        <dbReference type="Google" id="ProtNLM"/>
    </source>
</evidence>
<keyword evidence="4" id="KW-0732">Signal</keyword>
<reference evidence="5 6" key="1">
    <citation type="journal article" date="2018" name="BMC Genomics">
        <title>Genomic evidence for intraspecific hybridization in a clonal and extremely halotolerant yeast.</title>
        <authorList>
            <person name="Gostincar C."/>
            <person name="Stajich J.E."/>
            <person name="Zupancic J."/>
            <person name="Zalar P."/>
            <person name="Gunde-Cimerman N."/>
        </authorList>
    </citation>
    <scope>NUCLEOTIDE SEQUENCE [LARGE SCALE GENOMIC DNA]</scope>
    <source>
        <strain evidence="5 6">EXF-2682</strain>
    </source>
</reference>
<accession>A0A3M7DE68</accession>
<feature type="chain" id="PRO_5018132958" description="Oxidase ustYa" evidence="4">
    <location>
        <begin position="17"/>
        <end position="201"/>
    </location>
</feature>
<dbReference type="InterPro" id="IPR021765">
    <property type="entry name" value="UstYa-like"/>
</dbReference>
<dbReference type="PANTHER" id="PTHR33365:SF11">
    <property type="entry name" value="TAT PATHWAY SIGNAL SEQUENCE"/>
    <property type="match status" value="1"/>
</dbReference>
<protein>
    <recommendedName>
        <fullName evidence="7">Oxidase ustYa</fullName>
    </recommendedName>
</protein>
<dbReference type="OrthoDB" id="3687641at2759"/>
<proteinExistence type="inferred from homology"/>
<sequence>MATLLFGLSTLTLLVTHKTPLQIAGDVAHISPDFNQEIITFQPNQSFIANLSSPDFHSSTRQAWLDLIPKGFGFLHIANPEKHPELPPPYHRHNKTVYTTSMTHQLHCLYMIAGSWNDLAVNGYTPPEEGEEDPNWHIAHCFDYIRQAIMCAGDVALEGQETTFPRGHTGTDGWNVQHVCKAYGEVYERLERMRVDNRTRI</sequence>
<dbReference type="PANTHER" id="PTHR33365">
    <property type="entry name" value="YALI0B05434P"/>
    <property type="match status" value="1"/>
</dbReference>
<dbReference type="AlphaFoldDB" id="A0A3M7DE68"/>